<sequence length="723" mass="81440">MPICGNCDYKNPKDAEFCKKCGARLKGDEDPFVGTIIEKRYEVLEKIAEGGMGTIYKAHDKRLDITVALKILHPELARNKKFLSRFENEAKTVAKLRHENIVLVNDTGPVRDTYFISMDYVDGDDLVEIINDRGLLSIDEAFSIASQVAEGLAYAHSKGILHRDIKPANIIIDRSGKAVITDFGISKALGEKGQTTTGTSIGTPEYMSLEQIKGKKLDGRTDIYSLGVVLYEMLTGKSPFRSDTGVSAIAKILSEEAEPIESLRPDIPGWALGLLERVMEKDREKRIETADEFITVIKKESEKETKTSEPKPRKADKSKAPTAPDLIKKKRKDKVQELKLKLKTQKHAFPRNRKLVIAALSILIVIGISIALFPLVHTCSSMKSVDDYDELKSGLYRVMIKDKWGYADDKKVMVGEGFFHIIIEPRFDEAGDFIDGIAVVKMGDKYGYIDRRGYFIADPRFDKAENFSEGLAEVMIGDKYGYIDKTGKYVAEPKFDFIGDFIDGIARVKINNKYGYIDKTGKCIAETKFDFIGDFIDGIAKVKINDKYGYIDKTGKYIAEPRFDFIGDFINGIARVKINDKYGYIDKTWKYIVIPRFDKASDFEGGRAKVESGGKWWYIDQTGELIKGECHSTESSALGYLSGPGDSCKFRVPVSRKENKQSPIRFTCENKSEDFWIRFIHSGGKETKYSLKKYTSFSAWDSSGYVNILIYSNSGSGDWKCNW</sequence>
<evidence type="ECO:0000313" key="10">
    <source>
        <dbReference type="EMBL" id="MBN1573608.1"/>
    </source>
</evidence>
<evidence type="ECO:0000256" key="8">
    <source>
        <dbReference type="SAM" id="Phobius"/>
    </source>
</evidence>
<feature type="region of interest" description="Disordered" evidence="7">
    <location>
        <begin position="301"/>
        <end position="326"/>
    </location>
</feature>
<name>A0A9D8KFN4_9DELT</name>
<dbReference type="PROSITE" id="PS00108">
    <property type="entry name" value="PROTEIN_KINASE_ST"/>
    <property type="match status" value="1"/>
</dbReference>
<dbReference type="CDD" id="cd14014">
    <property type="entry name" value="STKc_PknB_like"/>
    <property type="match status" value="1"/>
</dbReference>
<dbReference type="InterPro" id="IPR011009">
    <property type="entry name" value="Kinase-like_dom_sf"/>
</dbReference>
<proteinExistence type="predicted"/>
<organism evidence="10 11">
    <name type="scientific">Candidatus Zymogenus saltonus</name>
    <dbReference type="NCBI Taxonomy" id="2844893"/>
    <lineage>
        <taxon>Bacteria</taxon>
        <taxon>Deltaproteobacteria</taxon>
        <taxon>Candidatus Zymogenia</taxon>
        <taxon>Candidatus Zymogeniales</taxon>
        <taxon>Candidatus Zymogenaceae</taxon>
        <taxon>Candidatus Zymogenus</taxon>
    </lineage>
</organism>
<protein>
    <recommendedName>
        <fullName evidence="1">non-specific serine/threonine protein kinase</fullName>
        <ecNumber evidence="1">2.7.11.1</ecNumber>
    </recommendedName>
</protein>
<accession>A0A9D8KFN4</accession>
<dbReference type="Gene3D" id="3.30.200.20">
    <property type="entry name" value="Phosphorylase Kinase, domain 1"/>
    <property type="match status" value="1"/>
</dbReference>
<dbReference type="EC" id="2.7.11.1" evidence="1"/>
<dbReference type="GO" id="GO:0005524">
    <property type="term" value="F:ATP binding"/>
    <property type="evidence" value="ECO:0007669"/>
    <property type="project" value="UniProtKB-KW"/>
</dbReference>
<evidence type="ECO:0000256" key="4">
    <source>
        <dbReference type="ARBA" id="ARBA00022741"/>
    </source>
</evidence>
<feature type="compositionally biased region" description="Basic and acidic residues" evidence="7">
    <location>
        <begin position="301"/>
        <end position="319"/>
    </location>
</feature>
<evidence type="ECO:0000256" key="7">
    <source>
        <dbReference type="SAM" id="MobiDB-lite"/>
    </source>
</evidence>
<evidence type="ECO:0000256" key="6">
    <source>
        <dbReference type="ARBA" id="ARBA00022840"/>
    </source>
</evidence>
<evidence type="ECO:0000256" key="5">
    <source>
        <dbReference type="ARBA" id="ARBA00022777"/>
    </source>
</evidence>
<keyword evidence="5" id="KW-0418">Kinase</keyword>
<keyword evidence="8" id="KW-0472">Membrane</keyword>
<dbReference type="InterPro" id="IPR008271">
    <property type="entry name" value="Ser/Thr_kinase_AS"/>
</dbReference>
<evidence type="ECO:0000259" key="9">
    <source>
        <dbReference type="PROSITE" id="PS50011"/>
    </source>
</evidence>
<reference evidence="10" key="2">
    <citation type="submission" date="2021-01" db="EMBL/GenBank/DDBJ databases">
        <authorList>
            <person name="Hahn C.R."/>
            <person name="Youssef N.H."/>
            <person name="Elshahed M."/>
        </authorList>
    </citation>
    <scope>NUCLEOTIDE SEQUENCE</scope>
    <source>
        <strain evidence="10">Zod_Metabat.24</strain>
    </source>
</reference>
<dbReference type="PANTHER" id="PTHR43289:SF6">
    <property type="entry name" value="SERINE_THREONINE-PROTEIN KINASE NEKL-3"/>
    <property type="match status" value="1"/>
</dbReference>
<keyword evidence="8" id="KW-1133">Transmembrane helix</keyword>
<dbReference type="SUPFAM" id="SSF69360">
    <property type="entry name" value="Cell wall binding repeat"/>
    <property type="match status" value="2"/>
</dbReference>
<reference evidence="10" key="1">
    <citation type="journal article" date="2021" name="Environ. Microbiol.">
        <title>Genomic characterization of three novel Desulfobacterota classes expand the metabolic and phylogenetic diversity of the phylum.</title>
        <authorList>
            <person name="Murphy C.L."/>
            <person name="Biggerstaff J."/>
            <person name="Eichhorn A."/>
            <person name="Ewing E."/>
            <person name="Shahan R."/>
            <person name="Soriano D."/>
            <person name="Stewart S."/>
            <person name="VanMol K."/>
            <person name="Walker R."/>
            <person name="Walters P."/>
            <person name="Elshahed M.S."/>
            <person name="Youssef N.H."/>
        </authorList>
    </citation>
    <scope>NUCLEOTIDE SEQUENCE</scope>
    <source>
        <strain evidence="10">Zod_Metabat.24</strain>
    </source>
</reference>
<keyword evidence="3" id="KW-0808">Transferase</keyword>
<dbReference type="Pfam" id="PF14903">
    <property type="entry name" value="WG_beta_rep"/>
    <property type="match status" value="3"/>
</dbReference>
<dbReference type="GO" id="GO:0004674">
    <property type="term" value="F:protein serine/threonine kinase activity"/>
    <property type="evidence" value="ECO:0007669"/>
    <property type="project" value="UniProtKB-KW"/>
</dbReference>
<dbReference type="FunFam" id="1.10.510.10:FF:000021">
    <property type="entry name" value="Serine/threonine protein kinase"/>
    <property type="match status" value="1"/>
</dbReference>
<feature type="transmembrane region" description="Helical" evidence="8">
    <location>
        <begin position="355"/>
        <end position="376"/>
    </location>
</feature>
<dbReference type="Pfam" id="PF00069">
    <property type="entry name" value="Pkinase"/>
    <property type="match status" value="1"/>
</dbReference>
<dbReference type="Gene3D" id="1.10.510.10">
    <property type="entry name" value="Transferase(Phosphotransferase) domain 1"/>
    <property type="match status" value="1"/>
</dbReference>
<dbReference type="Proteomes" id="UP000809273">
    <property type="component" value="Unassembled WGS sequence"/>
</dbReference>
<evidence type="ECO:0000256" key="1">
    <source>
        <dbReference type="ARBA" id="ARBA00012513"/>
    </source>
</evidence>
<evidence type="ECO:0000313" key="11">
    <source>
        <dbReference type="Proteomes" id="UP000809273"/>
    </source>
</evidence>
<dbReference type="EMBL" id="JAFGIX010000054">
    <property type="protein sequence ID" value="MBN1573608.1"/>
    <property type="molecule type" value="Genomic_DNA"/>
</dbReference>
<keyword evidence="8" id="KW-0812">Transmembrane</keyword>
<dbReference type="InterPro" id="IPR000719">
    <property type="entry name" value="Prot_kinase_dom"/>
</dbReference>
<gene>
    <name evidence="10" type="ORF">JW984_10470</name>
</gene>
<keyword evidence="4" id="KW-0547">Nucleotide-binding</keyword>
<keyword evidence="6" id="KW-0067">ATP-binding</keyword>
<keyword evidence="2" id="KW-0723">Serine/threonine-protein kinase</keyword>
<evidence type="ECO:0000256" key="3">
    <source>
        <dbReference type="ARBA" id="ARBA00022679"/>
    </source>
</evidence>
<dbReference type="SUPFAM" id="SSF56112">
    <property type="entry name" value="Protein kinase-like (PK-like)"/>
    <property type="match status" value="1"/>
</dbReference>
<feature type="domain" description="Protein kinase" evidence="9">
    <location>
        <begin position="41"/>
        <end position="297"/>
    </location>
</feature>
<dbReference type="AlphaFoldDB" id="A0A9D8KFN4"/>
<evidence type="ECO:0000256" key="2">
    <source>
        <dbReference type="ARBA" id="ARBA00022527"/>
    </source>
</evidence>
<dbReference type="SMART" id="SM00220">
    <property type="entry name" value="S_TKc"/>
    <property type="match status" value="1"/>
</dbReference>
<dbReference type="PROSITE" id="PS50011">
    <property type="entry name" value="PROTEIN_KINASE_DOM"/>
    <property type="match status" value="1"/>
</dbReference>
<dbReference type="InterPro" id="IPR032774">
    <property type="entry name" value="WG_beta_rep"/>
</dbReference>
<dbReference type="PANTHER" id="PTHR43289">
    <property type="entry name" value="MITOGEN-ACTIVATED PROTEIN KINASE KINASE KINASE 20-RELATED"/>
    <property type="match status" value="1"/>
</dbReference>
<comment type="caution">
    <text evidence="10">The sequence shown here is derived from an EMBL/GenBank/DDBJ whole genome shotgun (WGS) entry which is preliminary data.</text>
</comment>